<dbReference type="OrthoDB" id="10268002at2759"/>
<dbReference type="InterPro" id="IPR040111">
    <property type="entry name" value="ODAD4"/>
</dbReference>
<reference evidence="11" key="1">
    <citation type="submission" date="2021-05" db="EMBL/GenBank/DDBJ databases">
        <title>A free-living protist that lacks canonical eukaryotic 1 DNA replication and segregation systems.</title>
        <authorList>
            <person name="Salas-Leiva D.E."/>
            <person name="Tromer E.C."/>
            <person name="Curtis B.A."/>
            <person name="Jerlstrom-Hultqvist J."/>
            <person name="Kolisko M."/>
            <person name="Yi Z."/>
            <person name="Salas-Leiva J.S."/>
            <person name="Gallot-Lavallee L."/>
            <person name="Kops G.J.P.L."/>
            <person name="Archibald J.M."/>
            <person name="Simpson A.G.B."/>
            <person name="Roger A.J."/>
        </authorList>
    </citation>
    <scope>NUCLEOTIDE SEQUENCE</scope>
    <source>
        <strain evidence="11">BICM</strain>
    </source>
</reference>
<evidence type="ECO:0000313" key="11">
    <source>
        <dbReference type="EMBL" id="KAG9391536.1"/>
    </source>
</evidence>
<feature type="compositionally biased region" description="Polar residues" evidence="10">
    <location>
        <begin position="368"/>
        <end position="380"/>
    </location>
</feature>
<name>A0A8J6BVL7_9EUKA</name>
<keyword evidence="6" id="KW-0966">Cell projection</keyword>
<dbReference type="Proteomes" id="UP000717585">
    <property type="component" value="Unassembled WGS sequence"/>
</dbReference>
<evidence type="ECO:0000256" key="9">
    <source>
        <dbReference type="PROSITE-ProRule" id="PRU00339"/>
    </source>
</evidence>
<accession>A0A8J6BVL7</accession>
<dbReference type="InterPro" id="IPR011990">
    <property type="entry name" value="TPR-like_helical_dom_sf"/>
</dbReference>
<dbReference type="SUPFAM" id="SSF48452">
    <property type="entry name" value="TPR-like"/>
    <property type="match status" value="2"/>
</dbReference>
<keyword evidence="5" id="KW-0206">Cytoskeleton</keyword>
<evidence type="ECO:0000256" key="1">
    <source>
        <dbReference type="ARBA" id="ARBA00004430"/>
    </source>
</evidence>
<proteinExistence type="predicted"/>
<evidence type="ECO:0000256" key="3">
    <source>
        <dbReference type="ARBA" id="ARBA00022737"/>
    </source>
</evidence>
<keyword evidence="12" id="KW-1185">Reference proteome</keyword>
<evidence type="ECO:0000256" key="7">
    <source>
        <dbReference type="ARBA" id="ARBA00034139"/>
    </source>
</evidence>
<gene>
    <name evidence="11" type="ORF">J8273_6300</name>
</gene>
<dbReference type="Gene3D" id="1.25.40.10">
    <property type="entry name" value="Tetratricopeptide repeat domain"/>
    <property type="match status" value="3"/>
</dbReference>
<comment type="caution">
    <text evidence="11">The sequence shown here is derived from an EMBL/GenBank/DDBJ whole genome shotgun (WGS) entry which is preliminary data.</text>
</comment>
<keyword evidence="3" id="KW-0677">Repeat</keyword>
<feature type="repeat" description="TPR" evidence="9">
    <location>
        <begin position="11"/>
        <end position="44"/>
    </location>
</feature>
<dbReference type="SMART" id="SM00028">
    <property type="entry name" value="TPR"/>
    <property type="match status" value="7"/>
</dbReference>
<dbReference type="EMBL" id="JAHDYR010000053">
    <property type="protein sequence ID" value="KAG9391536.1"/>
    <property type="molecule type" value="Genomic_DNA"/>
</dbReference>
<organism evidence="11 12">
    <name type="scientific">Carpediemonas membranifera</name>
    <dbReference type="NCBI Taxonomy" id="201153"/>
    <lineage>
        <taxon>Eukaryota</taxon>
        <taxon>Metamonada</taxon>
        <taxon>Carpediemonas-like organisms</taxon>
        <taxon>Carpediemonas</taxon>
    </lineage>
</organism>
<feature type="region of interest" description="Disordered" evidence="10">
    <location>
        <begin position="229"/>
        <end position="273"/>
    </location>
</feature>
<evidence type="ECO:0000256" key="8">
    <source>
        <dbReference type="ARBA" id="ARBA00034143"/>
    </source>
</evidence>
<keyword evidence="4 9" id="KW-0802">TPR repeat</keyword>
<dbReference type="PANTHER" id="PTHR23040">
    <property type="match status" value="1"/>
</dbReference>
<dbReference type="Pfam" id="PF13432">
    <property type="entry name" value="TPR_16"/>
    <property type="match status" value="1"/>
</dbReference>
<protein>
    <recommendedName>
        <fullName evidence="7">Outer dynein arm-docking complex subunit 4</fullName>
    </recommendedName>
    <alternativeName>
        <fullName evidence="8">Tetratricopeptide repeat protein 25</fullName>
    </alternativeName>
</protein>
<evidence type="ECO:0000313" key="12">
    <source>
        <dbReference type="Proteomes" id="UP000717585"/>
    </source>
</evidence>
<dbReference type="AlphaFoldDB" id="A0A8J6BVL7"/>
<dbReference type="PANTHER" id="PTHR23040:SF1">
    <property type="entry name" value="OUTER DYNEIN ARM-DOCKING COMPLEX SUBUNIT 4"/>
    <property type="match status" value="1"/>
</dbReference>
<feature type="region of interest" description="Disordered" evidence="10">
    <location>
        <begin position="285"/>
        <end position="309"/>
    </location>
</feature>
<sequence>MEQGHSAKNLFHIYMSEGDTFIRQEEFERAVTSYSRAITLQEDNRNALLNRSKCYVRLGQYDLALKDAEKSIHNDKKFHTGLMAKAEALYAAGDFEYALVHFHRAHRIRPDIMDYQLGIRKSESAIHRAIGFGEDGVLPIITATNSLNVSMADDTGVTVTIVADGNTPPITPPPTAGGKTTSRRLLGDLFDDHEFLIKLQGEMACKTNKGMAQAVEKGLKFIDSRTEFWRQQQSPVKPTPSRPTTGSVRPPTMSASMGRRGRSLPPQSPARTIGARGSKLIVRVGGSAQPPRAPRTACEPRKKTLSPETVPAVPRSVLARVPPKTASGSSGLSGRVQHARSSSDGNVRIHEIQHHRSTTADESMDTKAPTQPANKTRTSKTALVEGKKYMRATHYVARVMANTTEALETGAPDLALEFAKGLLARLATLEVPDHPRVVADTHSILGTIYLALDRPSPAVGHFKKDLDISLESGFESGHARALRQLANAYVRLDDSEMAIAVTSKLVNPDAISPPSYILGEALLQRGRALYALGRYSEACEDAENACAVLNEPMSPKEPGAGKVDSSVFGFDASMSSSRPELQLDGLCLHGRCLMALGKDAEAVERLQLCVDLARENGDRTAEAAALTNLSVIALSQGEVEKGKRLQHEAVLVSKEVEA</sequence>
<evidence type="ECO:0000256" key="6">
    <source>
        <dbReference type="ARBA" id="ARBA00023273"/>
    </source>
</evidence>
<comment type="subcellular location">
    <subcellularLocation>
        <location evidence="1">Cytoplasm</location>
        <location evidence="1">Cytoskeleton</location>
        <location evidence="1">Cilium axoneme</location>
    </subcellularLocation>
</comment>
<evidence type="ECO:0000256" key="4">
    <source>
        <dbReference type="ARBA" id="ARBA00022803"/>
    </source>
</evidence>
<evidence type="ECO:0000256" key="5">
    <source>
        <dbReference type="ARBA" id="ARBA00023212"/>
    </source>
</evidence>
<dbReference type="GO" id="GO:0005930">
    <property type="term" value="C:axoneme"/>
    <property type="evidence" value="ECO:0007669"/>
    <property type="project" value="UniProtKB-SubCell"/>
</dbReference>
<feature type="compositionally biased region" description="Polar residues" evidence="10">
    <location>
        <begin position="229"/>
        <end position="247"/>
    </location>
</feature>
<feature type="region of interest" description="Disordered" evidence="10">
    <location>
        <begin position="321"/>
        <end position="380"/>
    </location>
</feature>
<keyword evidence="2" id="KW-0963">Cytoplasm</keyword>
<dbReference type="InterPro" id="IPR019734">
    <property type="entry name" value="TPR_rpt"/>
</dbReference>
<evidence type="ECO:0000256" key="10">
    <source>
        <dbReference type="SAM" id="MobiDB-lite"/>
    </source>
</evidence>
<evidence type="ECO:0000256" key="2">
    <source>
        <dbReference type="ARBA" id="ARBA00022490"/>
    </source>
</evidence>
<dbReference type="PROSITE" id="PS50005">
    <property type="entry name" value="TPR"/>
    <property type="match status" value="1"/>
</dbReference>